<reference evidence="3" key="3">
    <citation type="journal article" date="2017" name="Nature">
        <title>Genome sequence of the progenitor of the wheat D genome Aegilops tauschii.</title>
        <authorList>
            <person name="Luo M.C."/>
            <person name="Gu Y.Q."/>
            <person name="Puiu D."/>
            <person name="Wang H."/>
            <person name="Twardziok S.O."/>
            <person name="Deal K.R."/>
            <person name="Huo N."/>
            <person name="Zhu T."/>
            <person name="Wang L."/>
            <person name="Wang Y."/>
            <person name="McGuire P.E."/>
            <person name="Liu S."/>
            <person name="Long H."/>
            <person name="Ramasamy R.K."/>
            <person name="Rodriguez J.C."/>
            <person name="Van S.L."/>
            <person name="Yuan L."/>
            <person name="Wang Z."/>
            <person name="Xia Z."/>
            <person name="Xiao L."/>
            <person name="Anderson O.D."/>
            <person name="Ouyang S."/>
            <person name="Liang Y."/>
            <person name="Zimin A.V."/>
            <person name="Pertea G."/>
            <person name="Qi P."/>
            <person name="Bennetzen J.L."/>
            <person name="Dai X."/>
            <person name="Dawson M.W."/>
            <person name="Muller H.G."/>
            <person name="Kugler K."/>
            <person name="Rivarola-Duarte L."/>
            <person name="Spannagl M."/>
            <person name="Mayer K.F.X."/>
            <person name="Lu F.H."/>
            <person name="Bevan M.W."/>
            <person name="Leroy P."/>
            <person name="Li P."/>
            <person name="You F.M."/>
            <person name="Sun Q."/>
            <person name="Liu Z."/>
            <person name="Lyons E."/>
            <person name="Wicker T."/>
            <person name="Salzberg S.L."/>
            <person name="Devos K.M."/>
            <person name="Dvorak J."/>
        </authorList>
    </citation>
    <scope>NUCLEOTIDE SEQUENCE [LARGE SCALE GENOMIC DNA]</scope>
    <source>
        <strain evidence="3">cv. AL8/78</strain>
    </source>
</reference>
<feature type="transmembrane region" description="Helical" evidence="1">
    <location>
        <begin position="187"/>
        <end position="204"/>
    </location>
</feature>
<reference evidence="4" key="1">
    <citation type="journal article" date="2014" name="Science">
        <title>Ancient hybridizations among the ancestral genomes of bread wheat.</title>
        <authorList>
            <consortium name="International Wheat Genome Sequencing Consortium,"/>
            <person name="Marcussen T."/>
            <person name="Sandve S.R."/>
            <person name="Heier L."/>
            <person name="Spannagl M."/>
            <person name="Pfeifer M."/>
            <person name="Jakobsen K.S."/>
            <person name="Wulff B.B."/>
            <person name="Steuernagel B."/>
            <person name="Mayer K.F."/>
            <person name="Olsen O.A."/>
        </authorList>
    </citation>
    <scope>NUCLEOTIDE SEQUENCE [LARGE SCALE GENOMIC DNA]</scope>
    <source>
        <strain evidence="4">cv. AL8/78</strain>
    </source>
</reference>
<dbReference type="PANTHER" id="PTHR31325">
    <property type="entry name" value="OS01G0798800 PROTEIN-RELATED"/>
    <property type="match status" value="1"/>
</dbReference>
<feature type="transmembrane region" description="Helical" evidence="1">
    <location>
        <begin position="163"/>
        <end position="181"/>
    </location>
</feature>
<accession>A0A453A9A0</accession>
<dbReference type="Proteomes" id="UP000015105">
    <property type="component" value="Chromosome 2D"/>
</dbReference>
<name>A0A453A9A0_AEGTS</name>
<keyword evidence="1" id="KW-1133">Transmembrane helix</keyword>
<dbReference type="Pfam" id="PF13968">
    <property type="entry name" value="DUF4220"/>
    <property type="match status" value="1"/>
</dbReference>
<reference evidence="3" key="4">
    <citation type="submission" date="2019-03" db="UniProtKB">
        <authorList>
            <consortium name="EnsemblPlants"/>
        </authorList>
    </citation>
    <scope>IDENTIFICATION</scope>
</reference>
<evidence type="ECO:0000313" key="3">
    <source>
        <dbReference type="EnsemblPlants" id="AET2Gv20038800.7"/>
    </source>
</evidence>
<dbReference type="Pfam" id="PF04578">
    <property type="entry name" value="DUF594"/>
    <property type="match status" value="1"/>
</dbReference>
<feature type="transmembrane region" description="Helical" evidence="1">
    <location>
        <begin position="322"/>
        <end position="344"/>
    </location>
</feature>
<feature type="domain" description="DUF4220" evidence="2">
    <location>
        <begin position="102"/>
        <end position="441"/>
    </location>
</feature>
<keyword evidence="1" id="KW-0472">Membrane</keyword>
<reference evidence="4" key="2">
    <citation type="journal article" date="2017" name="Nat. Plants">
        <title>The Aegilops tauschii genome reveals multiple impacts of transposons.</title>
        <authorList>
            <person name="Zhao G."/>
            <person name="Zou C."/>
            <person name="Li K."/>
            <person name="Wang K."/>
            <person name="Li T."/>
            <person name="Gao L."/>
            <person name="Zhang X."/>
            <person name="Wang H."/>
            <person name="Yang Z."/>
            <person name="Liu X."/>
            <person name="Jiang W."/>
            <person name="Mao L."/>
            <person name="Kong X."/>
            <person name="Jiao Y."/>
            <person name="Jia J."/>
        </authorList>
    </citation>
    <scope>NUCLEOTIDE SEQUENCE [LARGE SCALE GENOMIC DNA]</scope>
    <source>
        <strain evidence="4">cv. AL8/78</strain>
    </source>
</reference>
<evidence type="ECO:0000259" key="2">
    <source>
        <dbReference type="Pfam" id="PF13968"/>
    </source>
</evidence>
<evidence type="ECO:0000313" key="4">
    <source>
        <dbReference type="Proteomes" id="UP000015105"/>
    </source>
</evidence>
<protein>
    <recommendedName>
        <fullName evidence="2">DUF4220 domain-containing protein</fullName>
    </recommendedName>
</protein>
<keyword evidence="4" id="KW-1185">Reference proteome</keyword>
<dbReference type="EnsemblPlants" id="AET2Gv20038800.7">
    <property type="protein sequence ID" value="AET2Gv20038800.7"/>
    <property type="gene ID" value="AET2Gv20038800"/>
</dbReference>
<sequence>MRRGLHRRAGASLPADSSAMPAALPSGGLILFSAGVRFLQSWELLCCRIKLTTMAGGVLGLWNDWASRISVLLSLFFQLLLHIFANIRRRKDGSSWLRVPLWVAYQLSDSTATYAAGQLLFSGATKDHHLIAFWVPFLLLHLGGPDNITAYALEDSKLWGRHLLSLVVQVLAAAIVLSRHIVGGGTLLMVAAILIFVVGTAKYLERTRALWSAKFSILQSSLKVRAHDMHHQQFYTEYQDWYNDGELVLQHAHCLFHICKRGIVDCVIAVDDSGSQNEGDYLENTIIQGLLEDREHMWRVMEVELSLMYDILYTKAGVIHSWFGYCIRVITPPAVATSLVLFQLSSKDDYSLVDVAITYILLGGALVLETKSLLGALGSSWALTFLCATQWDWLRHSAVCAGGWRQLRRAIFSLRQSWPVKVMMTGSSRRWSGTMGQHNMLWSRARQVDPMSQRLGNLCKMLGLGKWWDKRYMWTIDVSEKVKKLALNVTGNDMNTMGLRRTRWGERALNEDRYPGLLKDLEDYHGVDFHESVISWHIATDLILAKIDQRGDHVSDDHVELVSVLSNYMMFLLVDSPDMLPGLPQNWLYEQTCTQLDEICTKHIAGSPGNSFCTMLKNLFRPHHHRGWKPSELEKEIAIDIPSKLKRSNFINPRLTYAGIIAKTLLDRKEDVVYALLLLWLNFLAYAANRCNREVHARKLGSGGELLTVFWLYQEHLHQVKEGRRKGQDLV</sequence>
<organism evidence="3 4">
    <name type="scientific">Aegilops tauschii subsp. strangulata</name>
    <name type="common">Goatgrass</name>
    <dbReference type="NCBI Taxonomy" id="200361"/>
    <lineage>
        <taxon>Eukaryota</taxon>
        <taxon>Viridiplantae</taxon>
        <taxon>Streptophyta</taxon>
        <taxon>Embryophyta</taxon>
        <taxon>Tracheophyta</taxon>
        <taxon>Spermatophyta</taxon>
        <taxon>Magnoliopsida</taxon>
        <taxon>Liliopsida</taxon>
        <taxon>Poales</taxon>
        <taxon>Poaceae</taxon>
        <taxon>BOP clade</taxon>
        <taxon>Pooideae</taxon>
        <taxon>Triticodae</taxon>
        <taxon>Triticeae</taxon>
        <taxon>Triticinae</taxon>
        <taxon>Aegilops</taxon>
    </lineage>
</organism>
<feature type="transmembrane region" description="Helical" evidence="1">
    <location>
        <begin position="65"/>
        <end position="85"/>
    </location>
</feature>
<keyword evidence="1" id="KW-0812">Transmembrane</keyword>
<feature type="transmembrane region" description="Helical" evidence="1">
    <location>
        <begin position="350"/>
        <end position="368"/>
    </location>
</feature>
<dbReference type="InterPro" id="IPR007658">
    <property type="entry name" value="DUF594"/>
</dbReference>
<evidence type="ECO:0000256" key="1">
    <source>
        <dbReference type="SAM" id="Phobius"/>
    </source>
</evidence>
<dbReference type="Gramene" id="AET2Gv20038800.7">
    <property type="protein sequence ID" value="AET2Gv20038800.7"/>
    <property type="gene ID" value="AET2Gv20038800"/>
</dbReference>
<dbReference type="AlphaFoldDB" id="A0A453A9A0"/>
<dbReference type="InterPro" id="IPR025315">
    <property type="entry name" value="DUF4220"/>
</dbReference>
<dbReference type="STRING" id="200361.A0A453A9A0"/>
<proteinExistence type="predicted"/>
<reference evidence="3" key="5">
    <citation type="journal article" date="2021" name="G3 (Bethesda)">
        <title>Aegilops tauschii genome assembly Aet v5.0 features greater sequence contiguity and improved annotation.</title>
        <authorList>
            <person name="Wang L."/>
            <person name="Zhu T."/>
            <person name="Rodriguez J.C."/>
            <person name="Deal K.R."/>
            <person name="Dubcovsky J."/>
            <person name="McGuire P.E."/>
            <person name="Lux T."/>
            <person name="Spannagl M."/>
            <person name="Mayer K.F.X."/>
            <person name="Baldrich P."/>
            <person name="Meyers B.C."/>
            <person name="Huo N."/>
            <person name="Gu Y.Q."/>
            <person name="Zhou H."/>
            <person name="Devos K.M."/>
            <person name="Bennetzen J.L."/>
            <person name="Unver T."/>
            <person name="Budak H."/>
            <person name="Gulick P.J."/>
            <person name="Galiba G."/>
            <person name="Kalapos B."/>
            <person name="Nelson D.R."/>
            <person name="Li P."/>
            <person name="You F.M."/>
            <person name="Luo M.C."/>
            <person name="Dvorak J."/>
        </authorList>
    </citation>
    <scope>NUCLEOTIDE SEQUENCE [LARGE SCALE GENOMIC DNA]</scope>
    <source>
        <strain evidence="3">cv. AL8/78</strain>
    </source>
</reference>